<evidence type="ECO:0000256" key="6">
    <source>
        <dbReference type="ARBA" id="ARBA00023136"/>
    </source>
</evidence>
<evidence type="ECO:0008006" key="11">
    <source>
        <dbReference type="Google" id="ProtNLM"/>
    </source>
</evidence>
<feature type="transmembrane region" description="Helical" evidence="8">
    <location>
        <begin position="777"/>
        <end position="798"/>
    </location>
</feature>
<sequence>MGIRNSNICWTRQWARPLTLEKQKIFLCLFIVLFLLIQPAKHGVLGSEIHQHPENFLKEEGTKGIRVLPANWTDTRVQPSNAMTCLSSDDTRENNCVQVIQASFSQTYSKTFNSSLEFRLIYSYSDPHKNFAVSVDSSDADVEHPILFVVRQQKAVTSWELPYVLESSFGYQRRYNTFRRTLCPQPTRRAESVNQIVVDVSTSSRSNVTFSLKMTVDSQLFVRLDEERRMSVTPSQNRIFKFTFPTSVTQVAITSKSPDDVCLTVSVQSPKCPIFDTIYNVEYEGFRQTMTGQSTIIVQKEQYPEGFYLVYIVNTDDEKCVNSRTLAPLRTNRTKEVTFTIQETVSVQQFRNVIFIATLGVYAGFIVLIIATCVLVEFRRKRTKQARREWEATVKIHKSELEPISEVPEFQISETTKTENGHLDLSCHETTSNDADDVFSDTTNPIRPTRQENKLTSKRWRRVSEMTKHQADFYNKKSKRYVSELCIIAVFYLIPAIQLVWNHKDMMVTTGDQDMCYYNFACAYPYHLLIDFADFNHFFSNIGYVVLGTTFVFITKRRDYIHTMMMRKQNAVGEQRGIPPHYGLSYSMGFGLIVEGILSACYHLCPTRMNYQFDTSFMYVLAVLCTLKLYHARHADINVKSHMAYIVLALLVLLGAGTAFTSEFYFKLGFTVVHLIACVALAIDVYYMGHWKLDKETMVEHVNTCWKSRPLYLERLTLVVVGVVCNVAFAVTQLVIDSVDFNTHLLAVFMINLFVYSVFYVIMKMHKREWAFVTHRIYPFLFLLAALAFWLTGSYFFLKKAAKWEKSPAESRMLNQECLVANVYDTHDLWHFLSSTGLFFFFMFLLTLDDDIESKSRRDIPVF</sequence>
<evidence type="ECO:0000256" key="3">
    <source>
        <dbReference type="ARBA" id="ARBA00022692"/>
    </source>
</evidence>
<feature type="transmembrane region" description="Helical" evidence="8">
    <location>
        <begin position="668"/>
        <end position="688"/>
    </location>
</feature>
<keyword evidence="4" id="KW-0732">Signal</keyword>
<dbReference type="EMBL" id="JAOYFB010000037">
    <property type="protein sequence ID" value="KAK4022577.1"/>
    <property type="molecule type" value="Genomic_DNA"/>
</dbReference>
<feature type="transmembrane region" description="Helical" evidence="8">
    <location>
        <begin position="481"/>
        <end position="501"/>
    </location>
</feature>
<protein>
    <recommendedName>
        <fullName evidence="11">SID1 transmembrane family member 1</fullName>
    </recommendedName>
</protein>
<dbReference type="Proteomes" id="UP001234178">
    <property type="component" value="Unassembled WGS sequence"/>
</dbReference>
<keyword evidence="10" id="KW-1185">Reference proteome</keyword>
<name>A0ABR0ABT6_9CRUS</name>
<dbReference type="Pfam" id="PF13965">
    <property type="entry name" value="SID-1_RNA_chan"/>
    <property type="match status" value="1"/>
</dbReference>
<comment type="caution">
    <text evidence="9">The sequence shown here is derived from an EMBL/GenBank/DDBJ whole genome shotgun (WGS) entry which is preliminary data.</text>
</comment>
<proteinExistence type="inferred from homology"/>
<evidence type="ECO:0000256" key="8">
    <source>
        <dbReference type="SAM" id="Phobius"/>
    </source>
</evidence>
<accession>A0ABR0ABT6</accession>
<evidence type="ECO:0000256" key="5">
    <source>
        <dbReference type="ARBA" id="ARBA00022989"/>
    </source>
</evidence>
<feature type="transmembrane region" description="Helical" evidence="8">
    <location>
        <begin position="538"/>
        <end position="555"/>
    </location>
</feature>
<keyword evidence="5 8" id="KW-1133">Transmembrane helix</keyword>
<gene>
    <name evidence="9" type="ORF">OUZ56_008036</name>
</gene>
<reference evidence="9 10" key="1">
    <citation type="journal article" date="2023" name="Nucleic Acids Res.">
        <title>The hologenome of Daphnia magna reveals possible DNA methylation and microbiome-mediated evolution of the host genome.</title>
        <authorList>
            <person name="Chaturvedi A."/>
            <person name="Li X."/>
            <person name="Dhandapani V."/>
            <person name="Marshall H."/>
            <person name="Kissane S."/>
            <person name="Cuenca-Cambronero M."/>
            <person name="Asole G."/>
            <person name="Calvet F."/>
            <person name="Ruiz-Romero M."/>
            <person name="Marangio P."/>
            <person name="Guigo R."/>
            <person name="Rago D."/>
            <person name="Mirbahai L."/>
            <person name="Eastwood N."/>
            <person name="Colbourne J.K."/>
            <person name="Zhou J."/>
            <person name="Mallon E."/>
            <person name="Orsini L."/>
        </authorList>
    </citation>
    <scope>NUCLEOTIDE SEQUENCE [LARGE SCALE GENOMIC DNA]</scope>
    <source>
        <strain evidence="9">LRV0_1</strain>
    </source>
</reference>
<feature type="transmembrane region" description="Helical" evidence="8">
    <location>
        <begin position="642"/>
        <end position="662"/>
    </location>
</feature>
<evidence type="ECO:0000256" key="2">
    <source>
        <dbReference type="ARBA" id="ARBA00006618"/>
    </source>
</evidence>
<keyword evidence="7" id="KW-0325">Glycoprotein</keyword>
<dbReference type="PANTHER" id="PTHR12185:SF14">
    <property type="entry name" value="CHOLESTEROL UPTAKE PROTEIN 1"/>
    <property type="match status" value="1"/>
</dbReference>
<dbReference type="PANTHER" id="PTHR12185">
    <property type="entry name" value="SID1 TRANSMEMBRANE FAMILY MEMEBER"/>
    <property type="match status" value="1"/>
</dbReference>
<evidence type="ECO:0000256" key="1">
    <source>
        <dbReference type="ARBA" id="ARBA00004141"/>
    </source>
</evidence>
<evidence type="ECO:0000256" key="4">
    <source>
        <dbReference type="ARBA" id="ARBA00022729"/>
    </source>
</evidence>
<keyword evidence="6 8" id="KW-0472">Membrane</keyword>
<feature type="transmembrane region" description="Helical" evidence="8">
    <location>
        <begin position="742"/>
        <end position="765"/>
    </location>
</feature>
<feature type="transmembrane region" description="Helical" evidence="8">
    <location>
        <begin position="584"/>
        <end position="605"/>
    </location>
</feature>
<feature type="transmembrane region" description="Helical" evidence="8">
    <location>
        <begin position="716"/>
        <end position="736"/>
    </location>
</feature>
<comment type="subcellular location">
    <subcellularLocation>
        <location evidence="1">Membrane</location>
        <topology evidence="1">Multi-pass membrane protein</topology>
    </subcellularLocation>
</comment>
<evidence type="ECO:0000256" key="7">
    <source>
        <dbReference type="ARBA" id="ARBA00023180"/>
    </source>
</evidence>
<dbReference type="InterPro" id="IPR025958">
    <property type="entry name" value="SID1_TM_fam"/>
</dbReference>
<keyword evidence="3 8" id="KW-0812">Transmembrane</keyword>
<feature type="transmembrane region" description="Helical" evidence="8">
    <location>
        <begin position="611"/>
        <end position="630"/>
    </location>
</feature>
<comment type="similarity">
    <text evidence="2">Belongs to the SID1 family.</text>
</comment>
<organism evidence="9 10">
    <name type="scientific">Daphnia magna</name>
    <dbReference type="NCBI Taxonomy" id="35525"/>
    <lineage>
        <taxon>Eukaryota</taxon>
        <taxon>Metazoa</taxon>
        <taxon>Ecdysozoa</taxon>
        <taxon>Arthropoda</taxon>
        <taxon>Crustacea</taxon>
        <taxon>Branchiopoda</taxon>
        <taxon>Diplostraca</taxon>
        <taxon>Cladocera</taxon>
        <taxon>Anomopoda</taxon>
        <taxon>Daphniidae</taxon>
        <taxon>Daphnia</taxon>
    </lineage>
</organism>
<feature type="transmembrane region" description="Helical" evidence="8">
    <location>
        <begin position="829"/>
        <end position="848"/>
    </location>
</feature>
<feature type="transmembrane region" description="Helical" evidence="8">
    <location>
        <begin position="353"/>
        <end position="378"/>
    </location>
</feature>
<evidence type="ECO:0000313" key="10">
    <source>
        <dbReference type="Proteomes" id="UP001234178"/>
    </source>
</evidence>
<evidence type="ECO:0000313" key="9">
    <source>
        <dbReference type="EMBL" id="KAK4022577.1"/>
    </source>
</evidence>